<organism evidence="1 2">
    <name type="scientific">Oryza meyeriana var. granulata</name>
    <dbReference type="NCBI Taxonomy" id="110450"/>
    <lineage>
        <taxon>Eukaryota</taxon>
        <taxon>Viridiplantae</taxon>
        <taxon>Streptophyta</taxon>
        <taxon>Embryophyta</taxon>
        <taxon>Tracheophyta</taxon>
        <taxon>Spermatophyta</taxon>
        <taxon>Magnoliopsida</taxon>
        <taxon>Liliopsida</taxon>
        <taxon>Poales</taxon>
        <taxon>Poaceae</taxon>
        <taxon>BOP clade</taxon>
        <taxon>Oryzoideae</taxon>
        <taxon>Oryzeae</taxon>
        <taxon>Oryzinae</taxon>
        <taxon>Oryza</taxon>
        <taxon>Oryza meyeriana</taxon>
    </lineage>
</organism>
<reference evidence="1 2" key="1">
    <citation type="submission" date="2019-11" db="EMBL/GenBank/DDBJ databases">
        <title>Whole genome sequence of Oryza granulata.</title>
        <authorList>
            <person name="Li W."/>
        </authorList>
    </citation>
    <scope>NUCLEOTIDE SEQUENCE [LARGE SCALE GENOMIC DNA]</scope>
    <source>
        <strain evidence="2">cv. Menghai</strain>
        <tissue evidence="1">Leaf</tissue>
    </source>
</reference>
<protein>
    <submittedName>
        <fullName evidence="1">Uncharacterized protein</fullName>
    </submittedName>
</protein>
<comment type="caution">
    <text evidence="1">The sequence shown here is derived from an EMBL/GenBank/DDBJ whole genome shotgun (WGS) entry which is preliminary data.</text>
</comment>
<dbReference type="EMBL" id="SPHZ02000006">
    <property type="protein sequence ID" value="KAF0914932.1"/>
    <property type="molecule type" value="Genomic_DNA"/>
</dbReference>
<evidence type="ECO:0000313" key="2">
    <source>
        <dbReference type="Proteomes" id="UP000479710"/>
    </source>
</evidence>
<proteinExistence type="predicted"/>
<dbReference type="Proteomes" id="UP000479710">
    <property type="component" value="Unassembled WGS sequence"/>
</dbReference>
<dbReference type="AlphaFoldDB" id="A0A6G1DRT8"/>
<keyword evidence="2" id="KW-1185">Reference proteome</keyword>
<accession>A0A6G1DRT8</accession>
<evidence type="ECO:0000313" key="1">
    <source>
        <dbReference type="EMBL" id="KAF0914932.1"/>
    </source>
</evidence>
<gene>
    <name evidence="1" type="ORF">E2562_032843</name>
</gene>
<sequence length="148" mass="16621">MPRGRKIHPTTRTVHGSKRALGSLASSPTTWRLQWSHRARGDGSASSLSLPRCRRRWLPPLSDAIPPLSNAATSLACCYRLAGSTRASGRRRKNQEQDHNVTLAVEEEAGRQEAAAKQVTNDILDTYGWKEEEIRVEHHASNEEKNWE</sequence>
<name>A0A6G1DRT8_9ORYZ</name>